<keyword evidence="3" id="KW-1133">Transmembrane helix</keyword>
<dbReference type="GeneID" id="59351796"/>
<evidence type="ECO:0000256" key="5">
    <source>
        <dbReference type="ARBA" id="ARBA00023242"/>
    </source>
</evidence>
<protein>
    <submittedName>
        <fullName evidence="8">Uncharacterized protein</fullName>
    </submittedName>
</protein>
<evidence type="ECO:0000256" key="6">
    <source>
        <dbReference type="ARBA" id="ARBA00037847"/>
    </source>
</evidence>
<keyword evidence="9" id="KW-1185">Reference proteome</keyword>
<reference evidence="8" key="1">
    <citation type="submission" date="2020-05" db="EMBL/GenBank/DDBJ databases">
        <title>Mycena genomes resolve the evolution of fungal bioluminescence.</title>
        <authorList>
            <person name="Tsai I.J."/>
        </authorList>
    </citation>
    <scope>NUCLEOTIDE SEQUENCE</scope>
    <source>
        <strain evidence="8">171206Taipei</strain>
    </source>
</reference>
<accession>A0A8H6S1T8</accession>
<evidence type="ECO:0000256" key="7">
    <source>
        <dbReference type="SAM" id="MobiDB-lite"/>
    </source>
</evidence>
<dbReference type="PANTHER" id="PTHR12265">
    <property type="entry name" value="TRANSMEMBRANE PROTEIN 53"/>
    <property type="match status" value="1"/>
</dbReference>
<evidence type="ECO:0000256" key="1">
    <source>
        <dbReference type="ARBA" id="ARBA00004126"/>
    </source>
</evidence>
<dbReference type="Proteomes" id="UP000636479">
    <property type="component" value="Unassembled WGS sequence"/>
</dbReference>
<dbReference type="Pfam" id="PF05705">
    <property type="entry name" value="DUF829"/>
    <property type="match status" value="1"/>
</dbReference>
<evidence type="ECO:0000256" key="4">
    <source>
        <dbReference type="ARBA" id="ARBA00023136"/>
    </source>
</evidence>
<evidence type="ECO:0000313" key="8">
    <source>
        <dbReference type="EMBL" id="KAF7291364.1"/>
    </source>
</evidence>
<comment type="caution">
    <text evidence="8">The sequence shown here is derived from an EMBL/GenBank/DDBJ whole genome shotgun (WGS) entry which is preliminary data.</text>
</comment>
<keyword evidence="2" id="KW-0812">Transmembrane</keyword>
<dbReference type="EMBL" id="JACAZF010000013">
    <property type="protein sequence ID" value="KAF7291364.1"/>
    <property type="molecule type" value="Genomic_DNA"/>
</dbReference>
<name>A0A8H6S1T8_9AGAR</name>
<sequence length="445" mass="49184">MAKAKPRPRCRPRLSRPPSATVPEGSAHSRVAPYSDRADDMSRGAGSDVSTKNRGERRNRLGGPLFPSRRHLPLAMAPPASTRDAATERALDEEFTRITSCCYYRAPTGRARREVGREAAPDLVMILGWAYATLRPVSHYSRKYAEMYPGAAQLVLTCDTTAFGLGTFAMNIARMRPVVNFLHDLFRLEYEGEAPKRWMVQCMSSGGLMQLHWLTLTLNHLHNTGALHPASINSPHRTLLLPALPPLPTLTILDSAPSVADISEFWEGAGYYSVRRLGEATALYYANRTLAVCGLRPELSAFIGDFVAGEPEGDITLMAGAGGATARYAYAWHPLSRTVPRVYFYSDVDRVALLPRVKAHIAQMRATGVPVVREEFFRGTAHVSHARRYPERYWRAVAGAWRAACTAGKNVVEEAEMAWDESEVSSGKKDWRGSGAEDLQARAKL</sequence>
<gene>
    <name evidence="8" type="ORF">MIND_01280900</name>
</gene>
<feature type="region of interest" description="Disordered" evidence="7">
    <location>
        <begin position="420"/>
        <end position="445"/>
    </location>
</feature>
<evidence type="ECO:0000256" key="3">
    <source>
        <dbReference type="ARBA" id="ARBA00022989"/>
    </source>
</evidence>
<comment type="subcellular location">
    <subcellularLocation>
        <location evidence="6">Endomembrane system</location>
        <topology evidence="6">Single-pass membrane protein</topology>
    </subcellularLocation>
    <subcellularLocation>
        <location evidence="1">Nucleus membrane</location>
    </subcellularLocation>
</comment>
<dbReference type="PANTHER" id="PTHR12265:SF30">
    <property type="entry name" value="TRANSMEMBRANE PROTEIN 53"/>
    <property type="match status" value="1"/>
</dbReference>
<proteinExistence type="predicted"/>
<feature type="region of interest" description="Disordered" evidence="7">
    <location>
        <begin position="1"/>
        <end position="84"/>
    </location>
</feature>
<dbReference type="AlphaFoldDB" id="A0A8H6S1T8"/>
<dbReference type="InterPro" id="IPR008547">
    <property type="entry name" value="DUF829_TMEM53"/>
</dbReference>
<evidence type="ECO:0000313" key="9">
    <source>
        <dbReference type="Proteomes" id="UP000636479"/>
    </source>
</evidence>
<feature type="compositionally biased region" description="Basic residues" evidence="7">
    <location>
        <begin position="1"/>
        <end position="14"/>
    </location>
</feature>
<keyword evidence="4" id="KW-0472">Membrane</keyword>
<dbReference type="RefSeq" id="XP_037214486.1">
    <property type="nucleotide sequence ID" value="XM_037369280.1"/>
</dbReference>
<organism evidence="8 9">
    <name type="scientific">Mycena indigotica</name>
    <dbReference type="NCBI Taxonomy" id="2126181"/>
    <lineage>
        <taxon>Eukaryota</taxon>
        <taxon>Fungi</taxon>
        <taxon>Dikarya</taxon>
        <taxon>Basidiomycota</taxon>
        <taxon>Agaricomycotina</taxon>
        <taxon>Agaricomycetes</taxon>
        <taxon>Agaricomycetidae</taxon>
        <taxon>Agaricales</taxon>
        <taxon>Marasmiineae</taxon>
        <taxon>Mycenaceae</taxon>
        <taxon>Mycena</taxon>
    </lineage>
</organism>
<dbReference type="OrthoDB" id="77878at2759"/>
<evidence type="ECO:0000256" key="2">
    <source>
        <dbReference type="ARBA" id="ARBA00022692"/>
    </source>
</evidence>
<dbReference type="GO" id="GO:0031965">
    <property type="term" value="C:nuclear membrane"/>
    <property type="evidence" value="ECO:0007669"/>
    <property type="project" value="UniProtKB-SubCell"/>
</dbReference>
<keyword evidence="5" id="KW-0539">Nucleus</keyword>